<protein>
    <recommendedName>
        <fullName evidence="5">PXPV repeat-containing protein</fullName>
    </recommendedName>
</protein>
<dbReference type="RefSeq" id="WP_123142709.1">
    <property type="nucleotide sequence ID" value="NZ_NRRH01000002.1"/>
</dbReference>
<feature type="chain" id="PRO_5020760776" description="PXPV repeat-containing protein" evidence="2">
    <location>
        <begin position="29"/>
        <end position="155"/>
    </location>
</feature>
<evidence type="ECO:0000313" key="4">
    <source>
        <dbReference type="Proteomes" id="UP000295247"/>
    </source>
</evidence>
<evidence type="ECO:0000313" key="3">
    <source>
        <dbReference type="EMBL" id="TCW39762.1"/>
    </source>
</evidence>
<comment type="caution">
    <text evidence="3">The sequence shown here is derived from an EMBL/GenBank/DDBJ whole genome shotgun (WGS) entry which is preliminary data.</text>
</comment>
<evidence type="ECO:0000256" key="2">
    <source>
        <dbReference type="SAM" id="SignalP"/>
    </source>
</evidence>
<dbReference type="AlphaFoldDB" id="A0A4R4AK21"/>
<feature type="region of interest" description="Disordered" evidence="1">
    <location>
        <begin position="85"/>
        <end position="155"/>
    </location>
</feature>
<dbReference type="EMBL" id="SMDC01000001">
    <property type="protein sequence ID" value="TCW39762.1"/>
    <property type="molecule type" value="Genomic_DNA"/>
</dbReference>
<organism evidence="3 4">
    <name type="scientific">Marichromatium gracile</name>
    <name type="common">Chromatium gracile</name>
    <dbReference type="NCBI Taxonomy" id="1048"/>
    <lineage>
        <taxon>Bacteria</taxon>
        <taxon>Pseudomonadati</taxon>
        <taxon>Pseudomonadota</taxon>
        <taxon>Gammaproteobacteria</taxon>
        <taxon>Chromatiales</taxon>
        <taxon>Chromatiaceae</taxon>
        <taxon>Marichromatium</taxon>
    </lineage>
</organism>
<proteinExistence type="predicted"/>
<accession>A0A4R4AK21</accession>
<feature type="signal peptide" evidence="2">
    <location>
        <begin position="1"/>
        <end position="28"/>
    </location>
</feature>
<reference evidence="3 4" key="1">
    <citation type="submission" date="2019-03" db="EMBL/GenBank/DDBJ databases">
        <title>Genomic Encyclopedia of Type Strains, Phase IV (KMG-IV): sequencing the most valuable type-strain genomes for metagenomic binning, comparative biology and taxonomic classification.</title>
        <authorList>
            <person name="Goeker M."/>
        </authorList>
    </citation>
    <scope>NUCLEOTIDE SEQUENCE [LARGE SCALE GENOMIC DNA]</scope>
    <source>
        <strain evidence="3 4">DSM 203</strain>
    </source>
</reference>
<keyword evidence="2" id="KW-0732">Signal</keyword>
<feature type="compositionally biased region" description="Low complexity" evidence="1">
    <location>
        <begin position="89"/>
        <end position="109"/>
    </location>
</feature>
<evidence type="ECO:0000256" key="1">
    <source>
        <dbReference type="SAM" id="MobiDB-lite"/>
    </source>
</evidence>
<feature type="compositionally biased region" description="Pro residues" evidence="1">
    <location>
        <begin position="135"/>
        <end position="149"/>
    </location>
</feature>
<sequence>MSVPMFTRRSARAIALLALLAQVPAVSAFNFGDMMNPSRWMGGDRYDDDYYDGPYGPYAPPYGPYGGPGYGAPYGGYGMPYAPPPAYPGVPGTTPASPVAPAAAGAPDATAEEIEALKRRVEELEARQRGAQPPRQTPSPGDWPSPPGFRPMNQY</sequence>
<dbReference type="Proteomes" id="UP000295247">
    <property type="component" value="Unassembled WGS sequence"/>
</dbReference>
<gene>
    <name evidence="3" type="ORF">EDC29_101178</name>
</gene>
<feature type="compositionally biased region" description="Basic and acidic residues" evidence="1">
    <location>
        <begin position="115"/>
        <end position="128"/>
    </location>
</feature>
<evidence type="ECO:0008006" key="5">
    <source>
        <dbReference type="Google" id="ProtNLM"/>
    </source>
</evidence>
<name>A0A4R4AK21_MARGR</name>